<dbReference type="Gene3D" id="3.30.450.20">
    <property type="entry name" value="PAS domain"/>
    <property type="match status" value="2"/>
</dbReference>
<dbReference type="Pfam" id="PF02518">
    <property type="entry name" value="HATPase_c"/>
    <property type="match status" value="1"/>
</dbReference>
<dbReference type="Gene3D" id="3.30.565.10">
    <property type="entry name" value="Histidine kinase-like ATPase, C-terminal domain"/>
    <property type="match status" value="1"/>
</dbReference>
<comment type="subcellular location">
    <subcellularLocation>
        <location evidence="2">Cell membrane</location>
        <topology evidence="2">Multi-pass membrane protein</topology>
    </subcellularLocation>
</comment>
<dbReference type="Pfam" id="PF23846">
    <property type="entry name" value="Cache_WalK"/>
    <property type="match status" value="1"/>
</dbReference>
<evidence type="ECO:0000256" key="12">
    <source>
        <dbReference type="ARBA" id="ARBA00023012"/>
    </source>
</evidence>
<dbReference type="InterPro" id="IPR013767">
    <property type="entry name" value="PAS_fold"/>
</dbReference>
<gene>
    <name evidence="20" type="ORF">FC86_GL001216</name>
</gene>
<dbReference type="GO" id="GO:0006355">
    <property type="term" value="P:regulation of DNA-templated transcription"/>
    <property type="evidence" value="ECO:0007669"/>
    <property type="project" value="InterPro"/>
</dbReference>
<dbReference type="PROSITE" id="PS50109">
    <property type="entry name" value="HIS_KIN"/>
    <property type="match status" value="1"/>
</dbReference>
<keyword evidence="5" id="KW-0597">Phosphoprotein</keyword>
<feature type="transmembrane region" description="Helical" evidence="15">
    <location>
        <begin position="182"/>
        <end position="205"/>
    </location>
</feature>
<feature type="domain" description="HAMP" evidence="19">
    <location>
        <begin position="206"/>
        <end position="258"/>
    </location>
</feature>
<dbReference type="SUPFAM" id="SSF47384">
    <property type="entry name" value="Homodimeric domain of signal transducing histidine kinase"/>
    <property type="match status" value="1"/>
</dbReference>
<dbReference type="InterPro" id="IPR000014">
    <property type="entry name" value="PAS"/>
</dbReference>
<dbReference type="InterPro" id="IPR003661">
    <property type="entry name" value="HisK_dim/P_dom"/>
</dbReference>
<evidence type="ECO:0000256" key="6">
    <source>
        <dbReference type="ARBA" id="ARBA00022679"/>
    </source>
</evidence>
<dbReference type="AlphaFoldDB" id="A0A0R2DL97"/>
<dbReference type="GO" id="GO:0016036">
    <property type="term" value="P:cellular response to phosphate starvation"/>
    <property type="evidence" value="ECO:0007669"/>
    <property type="project" value="TreeGrafter"/>
</dbReference>
<dbReference type="InterPro" id="IPR003594">
    <property type="entry name" value="HATPase_dom"/>
</dbReference>
<evidence type="ECO:0000256" key="5">
    <source>
        <dbReference type="ARBA" id="ARBA00022553"/>
    </source>
</evidence>
<evidence type="ECO:0000259" key="17">
    <source>
        <dbReference type="PROSITE" id="PS50112"/>
    </source>
</evidence>
<keyword evidence="21" id="KW-1185">Reference proteome</keyword>
<keyword evidence="9 20" id="KW-0418">Kinase</keyword>
<dbReference type="InterPro" id="IPR035965">
    <property type="entry name" value="PAS-like_dom_sf"/>
</dbReference>
<keyword evidence="6" id="KW-0808">Transferase</keyword>
<comment type="catalytic activity">
    <reaction evidence="1">
        <text>ATP + protein L-histidine = ADP + protein N-phospho-L-histidine.</text>
        <dbReference type="EC" id="2.7.13.3"/>
    </reaction>
</comment>
<dbReference type="InterPro" id="IPR036890">
    <property type="entry name" value="HATPase_C_sf"/>
</dbReference>
<feature type="domain" description="Histidine kinase" evidence="16">
    <location>
        <begin position="386"/>
        <end position="612"/>
    </location>
</feature>
<dbReference type="NCBIfam" id="NF033092">
    <property type="entry name" value="HK_WalK"/>
    <property type="match status" value="1"/>
</dbReference>
<keyword evidence="12" id="KW-0902">Two-component regulatory system</keyword>
<dbReference type="Gene3D" id="1.10.287.130">
    <property type="match status" value="1"/>
</dbReference>
<evidence type="ECO:0000259" key="18">
    <source>
        <dbReference type="PROSITE" id="PS50113"/>
    </source>
</evidence>
<dbReference type="SUPFAM" id="SSF103190">
    <property type="entry name" value="Sensory domain-like"/>
    <property type="match status" value="1"/>
</dbReference>
<feature type="domain" description="PAC" evidence="18">
    <location>
        <begin position="328"/>
        <end position="382"/>
    </location>
</feature>
<dbReference type="GO" id="GO:0005524">
    <property type="term" value="F:ATP binding"/>
    <property type="evidence" value="ECO:0007669"/>
    <property type="project" value="UniProtKB-KW"/>
</dbReference>
<evidence type="ECO:0000259" key="16">
    <source>
        <dbReference type="PROSITE" id="PS50109"/>
    </source>
</evidence>
<reference evidence="20 21" key="1">
    <citation type="journal article" date="2015" name="Genome Announc.">
        <title>Expanding the biotechnology potential of lactobacilli through comparative genomics of 213 strains and associated genera.</title>
        <authorList>
            <person name="Sun Z."/>
            <person name="Harris H.M."/>
            <person name="McCann A."/>
            <person name="Guo C."/>
            <person name="Argimon S."/>
            <person name="Zhang W."/>
            <person name="Yang X."/>
            <person name="Jeffery I.B."/>
            <person name="Cooney J.C."/>
            <person name="Kagawa T.F."/>
            <person name="Liu W."/>
            <person name="Song Y."/>
            <person name="Salvetti E."/>
            <person name="Wrobel A."/>
            <person name="Rasinkangas P."/>
            <person name="Parkhill J."/>
            <person name="Rea M.C."/>
            <person name="O'Sullivan O."/>
            <person name="Ritari J."/>
            <person name="Douillard F.P."/>
            <person name="Paul Ross R."/>
            <person name="Yang R."/>
            <person name="Briner A.E."/>
            <person name="Felis G.E."/>
            <person name="de Vos W.M."/>
            <person name="Barrangou R."/>
            <person name="Klaenhammer T.R."/>
            <person name="Caufield P.W."/>
            <person name="Cui Y."/>
            <person name="Zhang H."/>
            <person name="O'Toole P.W."/>
        </authorList>
    </citation>
    <scope>NUCLEOTIDE SEQUENCE [LARGE SCALE GENOMIC DNA]</scope>
    <source>
        <strain evidence="20 21">DSM 23037</strain>
    </source>
</reference>
<dbReference type="InterPro" id="IPR004358">
    <property type="entry name" value="Sig_transdc_His_kin-like_C"/>
</dbReference>
<dbReference type="InterPro" id="IPR049814">
    <property type="entry name" value="Resp_reg_WalK"/>
</dbReference>
<feature type="domain" description="PAS" evidence="17">
    <location>
        <begin position="263"/>
        <end position="328"/>
    </location>
</feature>
<feature type="transmembrane region" description="Helical" evidence="15">
    <location>
        <begin position="15"/>
        <end position="38"/>
    </location>
</feature>
<dbReference type="PROSITE" id="PS50885">
    <property type="entry name" value="HAMP"/>
    <property type="match status" value="1"/>
</dbReference>
<evidence type="ECO:0000256" key="11">
    <source>
        <dbReference type="ARBA" id="ARBA00022989"/>
    </source>
</evidence>
<keyword evidence="13 15" id="KW-0472">Membrane</keyword>
<dbReference type="InterPro" id="IPR057640">
    <property type="entry name" value="Cache_WalK"/>
</dbReference>
<dbReference type="InterPro" id="IPR003660">
    <property type="entry name" value="HAMP_dom"/>
</dbReference>
<keyword evidence="11 15" id="KW-1133">Transmembrane helix</keyword>
<dbReference type="Proteomes" id="UP000051378">
    <property type="component" value="Unassembled WGS sequence"/>
</dbReference>
<dbReference type="FunFam" id="3.30.565.10:FF:000006">
    <property type="entry name" value="Sensor histidine kinase WalK"/>
    <property type="match status" value="1"/>
</dbReference>
<evidence type="ECO:0000256" key="14">
    <source>
        <dbReference type="SAM" id="Coils"/>
    </source>
</evidence>
<evidence type="ECO:0000256" key="8">
    <source>
        <dbReference type="ARBA" id="ARBA00022741"/>
    </source>
</evidence>
<dbReference type="SUPFAM" id="SSF55874">
    <property type="entry name" value="ATPase domain of HSP90 chaperone/DNA topoisomerase II/histidine kinase"/>
    <property type="match status" value="1"/>
</dbReference>
<dbReference type="CDD" id="cd06225">
    <property type="entry name" value="HAMP"/>
    <property type="match status" value="1"/>
</dbReference>
<dbReference type="PANTHER" id="PTHR45453:SF1">
    <property type="entry name" value="PHOSPHATE REGULON SENSOR PROTEIN PHOR"/>
    <property type="match status" value="1"/>
</dbReference>
<sequence length="622" mass="70192">MNDLMNKKIGFFQSIHFKISIVFILLLLATIEIIGAYFTQQLQRQNMDTFKTSLQVKPYTNTQLADQLNKTDTKAANAEIANIISDMSNSQITDIQVIDNKETIRGISNYSSRDLIGQRSTDPDIRLTDNSKSLYKTRVINGENYYIQVLPITSNTGDNNGIVGLIYIKASMSSVYNSIQNVMVIFLTASLVASILGAVIALFIARAVTMPIDEMKKQAIRIANGDYSGQVKVYGQDELGQLAQAVNNLSIRVEEAQEASDSERRRLDNVLAHMTDGVIATDRHGKITIINETAMQLFDCTQEETIGESVMTLLDVESEDNIQKFLEKRTEMFITLNEGHGQEIILHANFSLIQRITGFVSGMVCVFHDVTEQQQNEQEQRQFVSNVSHELRTPLTSVRSYIEALNDGAWQDPDIAPEFLKVTQEETDRMIRMINDLLNLSRMDQGTSKMNLEWVNLNEFVSYVLNRFDMIIKNNQEDQQKSKDYTIKRVLGSHDLWAEIDTDKMTQVIDNIVNNAINYSPDGGVITVRLVKTANRVIISISDQGLGIPRKDINKIFDRFYRVDKARSRHQGGTGLGLAISKEVVESHKGRIWVESTEGKGSTFYISLPFEPLNEGEPWDAV</sequence>
<dbReference type="GO" id="GO:0004721">
    <property type="term" value="F:phosphoprotein phosphatase activity"/>
    <property type="evidence" value="ECO:0007669"/>
    <property type="project" value="TreeGrafter"/>
</dbReference>
<dbReference type="EMBL" id="AYZL01000006">
    <property type="protein sequence ID" value="KRN04857.1"/>
    <property type="molecule type" value="Genomic_DNA"/>
</dbReference>
<dbReference type="Gene3D" id="1.10.8.500">
    <property type="entry name" value="HAMP domain in histidine kinase"/>
    <property type="match status" value="1"/>
</dbReference>
<evidence type="ECO:0000256" key="10">
    <source>
        <dbReference type="ARBA" id="ARBA00022840"/>
    </source>
</evidence>
<dbReference type="InterPro" id="IPR005467">
    <property type="entry name" value="His_kinase_dom"/>
</dbReference>
<evidence type="ECO:0000313" key="21">
    <source>
        <dbReference type="Proteomes" id="UP000051378"/>
    </source>
</evidence>
<evidence type="ECO:0000256" key="1">
    <source>
        <dbReference type="ARBA" id="ARBA00000085"/>
    </source>
</evidence>
<keyword evidence="10" id="KW-0067">ATP-binding</keyword>
<dbReference type="SUPFAM" id="SSF55785">
    <property type="entry name" value="PYP-like sensor domain (PAS domain)"/>
    <property type="match status" value="1"/>
</dbReference>
<dbReference type="PRINTS" id="PR00344">
    <property type="entry name" value="BCTRLSENSOR"/>
</dbReference>
<dbReference type="InterPro" id="IPR036097">
    <property type="entry name" value="HisK_dim/P_sf"/>
</dbReference>
<dbReference type="STRING" id="1423744.FC86_GL001216"/>
<dbReference type="InterPro" id="IPR000700">
    <property type="entry name" value="PAS-assoc_C"/>
</dbReference>
<dbReference type="PANTHER" id="PTHR45453">
    <property type="entry name" value="PHOSPHATE REGULON SENSOR PROTEIN PHOR"/>
    <property type="match status" value="1"/>
</dbReference>
<dbReference type="PATRIC" id="fig|1423744.4.peg.1247"/>
<dbReference type="SMART" id="SM00387">
    <property type="entry name" value="HATPase_c"/>
    <property type="match status" value="1"/>
</dbReference>
<evidence type="ECO:0000259" key="19">
    <source>
        <dbReference type="PROSITE" id="PS50885"/>
    </source>
</evidence>
<dbReference type="GO" id="GO:0005886">
    <property type="term" value="C:plasma membrane"/>
    <property type="evidence" value="ECO:0007669"/>
    <property type="project" value="UniProtKB-SubCell"/>
</dbReference>
<evidence type="ECO:0000256" key="9">
    <source>
        <dbReference type="ARBA" id="ARBA00022777"/>
    </source>
</evidence>
<dbReference type="EC" id="2.7.13.3" evidence="3"/>
<dbReference type="Pfam" id="PF00989">
    <property type="entry name" value="PAS"/>
    <property type="match status" value="1"/>
</dbReference>
<evidence type="ECO:0000256" key="2">
    <source>
        <dbReference type="ARBA" id="ARBA00004651"/>
    </source>
</evidence>
<name>A0A0R2DL97_9LACO</name>
<dbReference type="SUPFAM" id="SSF158472">
    <property type="entry name" value="HAMP domain-like"/>
    <property type="match status" value="1"/>
</dbReference>
<evidence type="ECO:0000256" key="3">
    <source>
        <dbReference type="ARBA" id="ARBA00012438"/>
    </source>
</evidence>
<feature type="coiled-coil region" evidence="14">
    <location>
        <begin position="239"/>
        <end position="266"/>
    </location>
</feature>
<protein>
    <recommendedName>
        <fullName evidence="3">histidine kinase</fullName>
        <ecNumber evidence="3">2.7.13.3</ecNumber>
    </recommendedName>
</protein>
<dbReference type="InterPro" id="IPR050351">
    <property type="entry name" value="BphY/WalK/GraS-like"/>
</dbReference>
<dbReference type="InterPro" id="IPR029151">
    <property type="entry name" value="Sensor-like_sf"/>
</dbReference>
<evidence type="ECO:0000256" key="7">
    <source>
        <dbReference type="ARBA" id="ARBA00022692"/>
    </source>
</evidence>
<dbReference type="CDD" id="cd00082">
    <property type="entry name" value="HisKA"/>
    <property type="match status" value="1"/>
</dbReference>
<comment type="caution">
    <text evidence="20">The sequence shown here is derived from an EMBL/GenBank/DDBJ whole genome shotgun (WGS) entry which is preliminary data.</text>
</comment>
<dbReference type="SMART" id="SM00304">
    <property type="entry name" value="HAMP"/>
    <property type="match status" value="1"/>
</dbReference>
<evidence type="ECO:0000256" key="13">
    <source>
        <dbReference type="ARBA" id="ARBA00023136"/>
    </source>
</evidence>
<dbReference type="Pfam" id="PF00512">
    <property type="entry name" value="HisKA"/>
    <property type="match status" value="1"/>
</dbReference>
<dbReference type="FunFam" id="1.10.287.130:FF:000001">
    <property type="entry name" value="Two-component sensor histidine kinase"/>
    <property type="match status" value="1"/>
</dbReference>
<proteinExistence type="predicted"/>
<evidence type="ECO:0000256" key="15">
    <source>
        <dbReference type="SAM" id="Phobius"/>
    </source>
</evidence>
<keyword evidence="7 15" id="KW-0812">Transmembrane</keyword>
<keyword evidence="4" id="KW-1003">Cell membrane</keyword>
<dbReference type="PROSITE" id="PS50112">
    <property type="entry name" value="PAS"/>
    <property type="match status" value="1"/>
</dbReference>
<dbReference type="SMART" id="SM00091">
    <property type="entry name" value="PAS"/>
    <property type="match status" value="1"/>
</dbReference>
<keyword evidence="8" id="KW-0547">Nucleotide-binding</keyword>
<organism evidence="20 21">
    <name type="scientific">Holzapfeliella floricola DSM 23037 = JCM 16512</name>
    <dbReference type="NCBI Taxonomy" id="1423744"/>
    <lineage>
        <taxon>Bacteria</taxon>
        <taxon>Bacillati</taxon>
        <taxon>Bacillota</taxon>
        <taxon>Bacilli</taxon>
        <taxon>Lactobacillales</taxon>
        <taxon>Lactobacillaceae</taxon>
        <taxon>Holzapfeliella</taxon>
    </lineage>
</organism>
<dbReference type="GO" id="GO:0000155">
    <property type="term" value="F:phosphorelay sensor kinase activity"/>
    <property type="evidence" value="ECO:0007669"/>
    <property type="project" value="InterPro"/>
</dbReference>
<dbReference type="NCBIfam" id="TIGR00229">
    <property type="entry name" value="sensory_box"/>
    <property type="match status" value="1"/>
</dbReference>
<dbReference type="CDD" id="cd00075">
    <property type="entry name" value="HATPase"/>
    <property type="match status" value="1"/>
</dbReference>
<evidence type="ECO:0000313" key="20">
    <source>
        <dbReference type="EMBL" id="KRN04857.1"/>
    </source>
</evidence>
<dbReference type="Pfam" id="PF00672">
    <property type="entry name" value="HAMP"/>
    <property type="match status" value="1"/>
</dbReference>
<evidence type="ECO:0000256" key="4">
    <source>
        <dbReference type="ARBA" id="ARBA00022475"/>
    </source>
</evidence>
<keyword evidence="14" id="KW-0175">Coiled coil</keyword>
<dbReference type="SMART" id="SM00388">
    <property type="entry name" value="HisKA"/>
    <property type="match status" value="1"/>
</dbReference>
<accession>A0A0R2DL97</accession>
<dbReference type="PROSITE" id="PS50113">
    <property type="entry name" value="PAC"/>
    <property type="match status" value="1"/>
</dbReference>
<dbReference type="CDD" id="cd00130">
    <property type="entry name" value="PAS"/>
    <property type="match status" value="1"/>
</dbReference>